<keyword evidence="3" id="KW-1185">Reference proteome</keyword>
<evidence type="ECO:0000313" key="3">
    <source>
        <dbReference type="Proteomes" id="UP000529795"/>
    </source>
</evidence>
<dbReference type="RefSeq" id="WP_183986673.1">
    <property type="nucleotide sequence ID" value="NZ_JACIEV010000011.1"/>
</dbReference>
<name>A0A840FEM9_9SPHN</name>
<reference evidence="2 3" key="1">
    <citation type="submission" date="2020-08" db="EMBL/GenBank/DDBJ databases">
        <title>Genomic Encyclopedia of Type Strains, Phase IV (KMG-IV): sequencing the most valuable type-strain genomes for metagenomic binning, comparative biology and taxonomic classification.</title>
        <authorList>
            <person name="Goeker M."/>
        </authorList>
    </citation>
    <scope>NUCLEOTIDE SEQUENCE [LARGE SCALE GENOMIC DNA]</scope>
    <source>
        <strain evidence="2 3">YC6723</strain>
    </source>
</reference>
<comment type="caution">
    <text evidence="2">The sequence shown here is derived from an EMBL/GenBank/DDBJ whole genome shotgun (WGS) entry which is preliminary data.</text>
</comment>
<organism evidence="2 3">
    <name type="scientific">Sphingomonas jinjuensis</name>
    <dbReference type="NCBI Taxonomy" id="535907"/>
    <lineage>
        <taxon>Bacteria</taxon>
        <taxon>Pseudomonadati</taxon>
        <taxon>Pseudomonadota</taxon>
        <taxon>Alphaproteobacteria</taxon>
        <taxon>Sphingomonadales</taxon>
        <taxon>Sphingomonadaceae</taxon>
        <taxon>Sphingomonas</taxon>
    </lineage>
</organism>
<accession>A0A840FEM9</accession>
<sequence length="83" mass="8905">MPDQNDSQKPSNDDTARRPFNPDSGEDESSIEDGNGNPTREDQKPLGGQSSDQGDGSSSEDAHKTENLTKAGRKNFDPNAGQE</sequence>
<protein>
    <submittedName>
        <fullName evidence="2">Uncharacterized protein</fullName>
    </submittedName>
</protein>
<gene>
    <name evidence="2" type="ORF">GGQ80_003221</name>
</gene>
<dbReference type="AlphaFoldDB" id="A0A840FEM9"/>
<feature type="region of interest" description="Disordered" evidence="1">
    <location>
        <begin position="1"/>
        <end position="83"/>
    </location>
</feature>
<dbReference type="Proteomes" id="UP000529795">
    <property type="component" value="Unassembled WGS sequence"/>
</dbReference>
<feature type="compositionally biased region" description="Low complexity" evidence="1">
    <location>
        <begin position="47"/>
        <end position="59"/>
    </location>
</feature>
<dbReference type="EMBL" id="JACIEV010000011">
    <property type="protein sequence ID" value="MBB4155301.1"/>
    <property type="molecule type" value="Genomic_DNA"/>
</dbReference>
<evidence type="ECO:0000256" key="1">
    <source>
        <dbReference type="SAM" id="MobiDB-lite"/>
    </source>
</evidence>
<evidence type="ECO:0000313" key="2">
    <source>
        <dbReference type="EMBL" id="MBB4155301.1"/>
    </source>
</evidence>
<proteinExistence type="predicted"/>
<feature type="compositionally biased region" description="Polar residues" evidence="1">
    <location>
        <begin position="1"/>
        <end position="10"/>
    </location>
</feature>